<feature type="compositionally biased region" description="Gly residues" evidence="1">
    <location>
        <begin position="31"/>
        <end position="42"/>
    </location>
</feature>
<comment type="caution">
    <text evidence="2">The sequence shown here is derived from an EMBL/GenBank/DDBJ whole genome shotgun (WGS) entry which is preliminary data.</text>
</comment>
<evidence type="ECO:0008006" key="4">
    <source>
        <dbReference type="Google" id="ProtNLM"/>
    </source>
</evidence>
<protein>
    <recommendedName>
        <fullName evidence="4">Collagen-like protein</fullName>
    </recommendedName>
</protein>
<sequence length="77" mass="6634">MAGGTARLVDGPLGGIASAPPGPGAAAGTDGPVGIGRGGPDGAAGALGPLGGVAQSSTVVGAGVPPGPRAAPDAAEG</sequence>
<gene>
    <name evidence="2" type="ORF">HHU10_21850</name>
</gene>
<name>A0ABX1LQ78_9ACTN</name>
<organism evidence="2 3">
    <name type="scientific">Tsukamurella columbiensis</name>
    <dbReference type="NCBI Taxonomy" id="128509"/>
    <lineage>
        <taxon>Bacteria</taxon>
        <taxon>Bacillati</taxon>
        <taxon>Actinomycetota</taxon>
        <taxon>Actinomycetes</taxon>
        <taxon>Mycobacteriales</taxon>
        <taxon>Tsukamurellaceae</taxon>
        <taxon>Tsukamurella</taxon>
    </lineage>
</organism>
<feature type="non-terminal residue" evidence="2">
    <location>
        <position position="77"/>
    </location>
</feature>
<evidence type="ECO:0000313" key="3">
    <source>
        <dbReference type="Proteomes" id="UP000556611"/>
    </source>
</evidence>
<feature type="compositionally biased region" description="Low complexity" evidence="1">
    <location>
        <begin position="15"/>
        <end position="30"/>
    </location>
</feature>
<reference evidence="2 3" key="1">
    <citation type="submission" date="2020-04" db="EMBL/GenBank/DDBJ databases">
        <title>MicrobeNet Type strains.</title>
        <authorList>
            <person name="Nicholson A.C."/>
        </authorList>
    </citation>
    <scope>NUCLEOTIDE SEQUENCE [LARGE SCALE GENOMIC DNA]</scope>
    <source>
        <strain evidence="2 3">ATCC BAA-330</strain>
    </source>
</reference>
<proteinExistence type="predicted"/>
<accession>A0ABX1LQ78</accession>
<evidence type="ECO:0000313" key="2">
    <source>
        <dbReference type="EMBL" id="NMD58266.1"/>
    </source>
</evidence>
<dbReference type="Proteomes" id="UP000556611">
    <property type="component" value="Unassembled WGS sequence"/>
</dbReference>
<dbReference type="EMBL" id="JABARZ010000031">
    <property type="protein sequence ID" value="NMD58266.1"/>
    <property type="molecule type" value="Genomic_DNA"/>
</dbReference>
<feature type="region of interest" description="Disordered" evidence="1">
    <location>
        <begin position="58"/>
        <end position="77"/>
    </location>
</feature>
<feature type="region of interest" description="Disordered" evidence="1">
    <location>
        <begin position="1"/>
        <end position="50"/>
    </location>
</feature>
<evidence type="ECO:0000256" key="1">
    <source>
        <dbReference type="SAM" id="MobiDB-lite"/>
    </source>
</evidence>
<keyword evidence="3" id="KW-1185">Reference proteome</keyword>